<feature type="signal peptide" evidence="2">
    <location>
        <begin position="1"/>
        <end position="16"/>
    </location>
</feature>
<keyword evidence="1" id="KW-0812">Transmembrane</keyword>
<dbReference type="InterPro" id="IPR013783">
    <property type="entry name" value="Ig-like_fold"/>
</dbReference>
<comment type="caution">
    <text evidence="4">The sequence shown here is derived from an EMBL/GenBank/DDBJ whole genome shotgun (WGS) entry which is preliminary data.</text>
</comment>
<dbReference type="PANTHER" id="PTHR46013">
    <property type="entry name" value="VASCULAR CELL ADHESION MOLECULE 1"/>
    <property type="match status" value="1"/>
</dbReference>
<dbReference type="Gene3D" id="2.60.40.10">
    <property type="entry name" value="Immunoglobulins"/>
    <property type="match status" value="2"/>
</dbReference>
<dbReference type="SUPFAM" id="SSF48726">
    <property type="entry name" value="Immunoglobulin"/>
    <property type="match status" value="2"/>
</dbReference>
<protein>
    <recommendedName>
        <fullName evidence="3">Ig-like domain-containing protein</fullName>
    </recommendedName>
</protein>
<dbReference type="PROSITE" id="PS50835">
    <property type="entry name" value="IG_LIKE"/>
    <property type="match status" value="2"/>
</dbReference>
<sequence length="284" mass="31743">MLQIILLLLPGVLTLSDEWKVNYPDPICAARGSNVTIACTFKYPPAQVQRVLWCSMGSNYDVCMNEPYVYDSEANKNQRNIQYIGDKTSNCSLLISNINQTHSGEYKFKFITNVTGGTWTGNPGVKILVYDLRVSMTRSRENGSIIVGDSLNLTCKLNCSGHLDVQWFKNGELVQHSDPVLTFSSVTAKDSGNYSCSLRNFKTTESEEFRIHIEDVAGSPTVLIIVVSLVSLGFITTAVMLIRRRKAKTHGKPKEEGEETQVSHYSTHRTTVKIFVKLKHVLSI</sequence>
<dbReference type="AlphaFoldDB" id="A0AAW1ZIJ6"/>
<evidence type="ECO:0000313" key="4">
    <source>
        <dbReference type="EMBL" id="KAK9961284.1"/>
    </source>
</evidence>
<proteinExistence type="predicted"/>
<dbReference type="InterPro" id="IPR003599">
    <property type="entry name" value="Ig_sub"/>
</dbReference>
<dbReference type="InterPro" id="IPR007110">
    <property type="entry name" value="Ig-like_dom"/>
</dbReference>
<dbReference type="Proteomes" id="UP001479290">
    <property type="component" value="Unassembled WGS sequence"/>
</dbReference>
<gene>
    <name evidence="4" type="ORF">ABG768_009079</name>
</gene>
<feature type="domain" description="Ig-like" evidence="3">
    <location>
        <begin position="123"/>
        <end position="212"/>
    </location>
</feature>
<dbReference type="InterPro" id="IPR013106">
    <property type="entry name" value="Ig_V-set"/>
</dbReference>
<keyword evidence="5" id="KW-1185">Reference proteome</keyword>
<accession>A0AAW1ZIJ6</accession>
<keyword evidence="2" id="KW-0732">Signal</keyword>
<keyword evidence="1" id="KW-1133">Transmembrane helix</keyword>
<dbReference type="CDD" id="cd00096">
    <property type="entry name" value="Ig"/>
    <property type="match status" value="1"/>
</dbReference>
<name>A0AAW1ZIJ6_CULAL</name>
<evidence type="ECO:0000256" key="2">
    <source>
        <dbReference type="SAM" id="SignalP"/>
    </source>
</evidence>
<dbReference type="SMART" id="SM00409">
    <property type="entry name" value="IG"/>
    <property type="match status" value="2"/>
</dbReference>
<feature type="domain" description="Ig-like" evidence="3">
    <location>
        <begin position="10"/>
        <end position="106"/>
    </location>
</feature>
<feature type="chain" id="PRO_5043576174" description="Ig-like domain-containing protein" evidence="2">
    <location>
        <begin position="17"/>
        <end position="284"/>
    </location>
</feature>
<keyword evidence="1" id="KW-0472">Membrane</keyword>
<evidence type="ECO:0000259" key="3">
    <source>
        <dbReference type="PROSITE" id="PS50835"/>
    </source>
</evidence>
<dbReference type="EMBL" id="JAWDJR010000016">
    <property type="protein sequence ID" value="KAK9961284.1"/>
    <property type="molecule type" value="Genomic_DNA"/>
</dbReference>
<dbReference type="InterPro" id="IPR003598">
    <property type="entry name" value="Ig_sub2"/>
</dbReference>
<feature type="transmembrane region" description="Helical" evidence="1">
    <location>
        <begin position="222"/>
        <end position="242"/>
    </location>
</feature>
<dbReference type="SMART" id="SM00408">
    <property type="entry name" value="IGc2"/>
    <property type="match status" value="1"/>
</dbReference>
<evidence type="ECO:0000313" key="5">
    <source>
        <dbReference type="Proteomes" id="UP001479290"/>
    </source>
</evidence>
<evidence type="ECO:0000256" key="1">
    <source>
        <dbReference type="SAM" id="Phobius"/>
    </source>
</evidence>
<dbReference type="InterPro" id="IPR036179">
    <property type="entry name" value="Ig-like_dom_sf"/>
</dbReference>
<dbReference type="Pfam" id="PF13895">
    <property type="entry name" value="Ig_2"/>
    <property type="match status" value="1"/>
</dbReference>
<reference evidence="4 5" key="1">
    <citation type="submission" date="2024-05" db="EMBL/GenBank/DDBJ databases">
        <title>A high-quality chromosomal-level genome assembly of Topmouth culter (Culter alburnus).</title>
        <authorList>
            <person name="Zhao H."/>
        </authorList>
    </citation>
    <scope>NUCLEOTIDE SEQUENCE [LARGE SCALE GENOMIC DNA]</scope>
    <source>
        <strain evidence="4">CATC2023</strain>
        <tissue evidence="4">Muscle</tissue>
    </source>
</reference>
<dbReference type="PANTHER" id="PTHR46013:SF4">
    <property type="entry name" value="B-CELL RECEPTOR CD22-RELATED"/>
    <property type="match status" value="1"/>
</dbReference>
<organism evidence="4 5">
    <name type="scientific">Culter alburnus</name>
    <name type="common">Topmouth culter</name>
    <dbReference type="NCBI Taxonomy" id="194366"/>
    <lineage>
        <taxon>Eukaryota</taxon>
        <taxon>Metazoa</taxon>
        <taxon>Chordata</taxon>
        <taxon>Craniata</taxon>
        <taxon>Vertebrata</taxon>
        <taxon>Euteleostomi</taxon>
        <taxon>Actinopterygii</taxon>
        <taxon>Neopterygii</taxon>
        <taxon>Teleostei</taxon>
        <taxon>Ostariophysi</taxon>
        <taxon>Cypriniformes</taxon>
        <taxon>Xenocyprididae</taxon>
        <taxon>Xenocypridinae</taxon>
        <taxon>Culter</taxon>
    </lineage>
</organism>
<dbReference type="Pfam" id="PF07686">
    <property type="entry name" value="V-set"/>
    <property type="match status" value="1"/>
</dbReference>